<sequence>MVMREVDEDLAIFLGMRSAVERNDPPAPVKPDDDFNKSKDSKPKPNCLLPVNATREHSVPIAAEKHDYNRQPDSSSLDPVEANETPKESNPPSEQNRPSPTNTTPSFGPNKRPLSSSSSLSGPHHKPSPRPSTPTSRPTKPRPSRGPTLPSFPSKPSSRSSTPNPSRPTRGKPVPARPASASRGRVSRPEEKPNKRQQKSCSPPKMRAPAQIAGRQRARVGNNDGNEVNPVLMGAKMVDRVVNMRKLAPPKQDGSFSRDNYGSRKSGLENSGFGRSLSKKSLDMAIRHMMYLCTLCSLFMMRLRISYSLCRIGVV</sequence>
<dbReference type="AlphaFoldDB" id="A0A5A7P244"/>
<feature type="compositionally biased region" description="Low complexity" evidence="1">
    <location>
        <begin position="108"/>
        <end position="122"/>
    </location>
</feature>
<feature type="compositionally biased region" description="Low complexity" evidence="1">
    <location>
        <begin position="145"/>
        <end position="168"/>
    </location>
</feature>
<feature type="region of interest" description="Disordered" evidence="1">
    <location>
        <begin position="16"/>
        <end position="227"/>
    </location>
</feature>
<gene>
    <name evidence="2" type="ORF">STAS_02333</name>
</gene>
<evidence type="ECO:0000313" key="2">
    <source>
        <dbReference type="EMBL" id="GER26677.1"/>
    </source>
</evidence>
<accession>A0A5A7P244</accession>
<feature type="compositionally biased region" description="Basic and acidic residues" evidence="1">
    <location>
        <begin position="54"/>
        <end position="70"/>
    </location>
</feature>
<dbReference type="GO" id="GO:0043622">
    <property type="term" value="P:cortical microtubule organization"/>
    <property type="evidence" value="ECO:0007669"/>
    <property type="project" value="TreeGrafter"/>
</dbReference>
<dbReference type="PANTHER" id="PTHR31949:SF20">
    <property type="entry name" value="OS01G0141900 PROTEIN"/>
    <property type="match status" value="1"/>
</dbReference>
<proteinExistence type="predicted"/>
<organism evidence="2 3">
    <name type="scientific">Striga asiatica</name>
    <name type="common">Asiatic witchweed</name>
    <name type="synonym">Buchnera asiatica</name>
    <dbReference type="NCBI Taxonomy" id="4170"/>
    <lineage>
        <taxon>Eukaryota</taxon>
        <taxon>Viridiplantae</taxon>
        <taxon>Streptophyta</taxon>
        <taxon>Embryophyta</taxon>
        <taxon>Tracheophyta</taxon>
        <taxon>Spermatophyta</taxon>
        <taxon>Magnoliopsida</taxon>
        <taxon>eudicotyledons</taxon>
        <taxon>Gunneridae</taxon>
        <taxon>Pentapetalae</taxon>
        <taxon>asterids</taxon>
        <taxon>lamiids</taxon>
        <taxon>Lamiales</taxon>
        <taxon>Orobanchaceae</taxon>
        <taxon>Buchnereae</taxon>
        <taxon>Striga</taxon>
    </lineage>
</organism>
<comment type="caution">
    <text evidence="2">The sequence shown here is derived from an EMBL/GenBank/DDBJ whole genome shotgun (WGS) entry which is preliminary data.</text>
</comment>
<feature type="compositionally biased region" description="Polar residues" evidence="1">
    <location>
        <begin position="88"/>
        <end position="107"/>
    </location>
</feature>
<dbReference type="OrthoDB" id="1929779at2759"/>
<keyword evidence="3" id="KW-1185">Reference proteome</keyword>
<reference evidence="3" key="1">
    <citation type="journal article" date="2019" name="Curr. Biol.">
        <title>Genome Sequence of Striga asiatica Provides Insight into the Evolution of Plant Parasitism.</title>
        <authorList>
            <person name="Yoshida S."/>
            <person name="Kim S."/>
            <person name="Wafula E.K."/>
            <person name="Tanskanen J."/>
            <person name="Kim Y.M."/>
            <person name="Honaas L."/>
            <person name="Yang Z."/>
            <person name="Spallek T."/>
            <person name="Conn C.E."/>
            <person name="Ichihashi Y."/>
            <person name="Cheong K."/>
            <person name="Cui S."/>
            <person name="Der J.P."/>
            <person name="Gundlach H."/>
            <person name="Jiao Y."/>
            <person name="Hori C."/>
            <person name="Ishida J.K."/>
            <person name="Kasahara H."/>
            <person name="Kiba T."/>
            <person name="Kim M.S."/>
            <person name="Koo N."/>
            <person name="Laohavisit A."/>
            <person name="Lee Y.H."/>
            <person name="Lumba S."/>
            <person name="McCourt P."/>
            <person name="Mortimer J.C."/>
            <person name="Mutuku J.M."/>
            <person name="Nomura T."/>
            <person name="Sasaki-Sekimoto Y."/>
            <person name="Seto Y."/>
            <person name="Wang Y."/>
            <person name="Wakatake T."/>
            <person name="Sakakibara H."/>
            <person name="Demura T."/>
            <person name="Yamaguchi S."/>
            <person name="Yoneyama K."/>
            <person name="Manabe R.I."/>
            <person name="Nelson D.C."/>
            <person name="Schulman A.H."/>
            <person name="Timko M.P."/>
            <person name="dePamphilis C.W."/>
            <person name="Choi D."/>
            <person name="Shirasu K."/>
        </authorList>
    </citation>
    <scope>NUCLEOTIDE SEQUENCE [LARGE SCALE GENOMIC DNA]</scope>
    <source>
        <strain evidence="3">cv. UVA1</strain>
    </source>
</reference>
<evidence type="ECO:0000313" key="3">
    <source>
        <dbReference type="Proteomes" id="UP000325081"/>
    </source>
</evidence>
<dbReference type="Proteomes" id="UP000325081">
    <property type="component" value="Unassembled WGS sequence"/>
</dbReference>
<feature type="compositionally biased region" description="Basic and acidic residues" evidence="1">
    <location>
        <begin position="19"/>
        <end position="43"/>
    </location>
</feature>
<dbReference type="GO" id="GO:0055028">
    <property type="term" value="C:cortical microtubule"/>
    <property type="evidence" value="ECO:0007669"/>
    <property type="project" value="TreeGrafter"/>
</dbReference>
<protein>
    <submittedName>
        <fullName evidence="2">Proline-rich family protein</fullName>
    </submittedName>
</protein>
<dbReference type="EMBL" id="BKCP01001114">
    <property type="protein sequence ID" value="GER26677.1"/>
    <property type="molecule type" value="Genomic_DNA"/>
</dbReference>
<feature type="region of interest" description="Disordered" evidence="1">
    <location>
        <begin position="248"/>
        <end position="274"/>
    </location>
</feature>
<name>A0A5A7P244_STRAF</name>
<dbReference type="PANTHER" id="PTHR31949">
    <property type="entry name" value="GASTRIC MUCIN-LIKE PROTEIN"/>
    <property type="match status" value="1"/>
</dbReference>
<evidence type="ECO:0000256" key="1">
    <source>
        <dbReference type="SAM" id="MobiDB-lite"/>
    </source>
</evidence>